<dbReference type="PROSITE" id="PS50887">
    <property type="entry name" value="GGDEF"/>
    <property type="match status" value="1"/>
</dbReference>
<evidence type="ECO:0000256" key="3">
    <source>
        <dbReference type="SAM" id="Phobius"/>
    </source>
</evidence>
<dbReference type="InterPro" id="IPR029787">
    <property type="entry name" value="Nucleotide_cyclase"/>
</dbReference>
<protein>
    <recommendedName>
        <fullName evidence="1">diguanylate cyclase</fullName>
        <ecNumber evidence="1">2.7.7.65</ecNumber>
    </recommendedName>
</protein>
<dbReference type="NCBIfam" id="TIGR00254">
    <property type="entry name" value="GGDEF"/>
    <property type="match status" value="1"/>
</dbReference>
<keyword evidence="6" id="KW-1185">Reference proteome</keyword>
<feature type="transmembrane region" description="Helical" evidence="3">
    <location>
        <begin position="304"/>
        <end position="328"/>
    </location>
</feature>
<evidence type="ECO:0000256" key="2">
    <source>
        <dbReference type="ARBA" id="ARBA00034247"/>
    </source>
</evidence>
<name>A0A6M1S7A9_9HYPH</name>
<keyword evidence="3" id="KW-0812">Transmembrane</keyword>
<dbReference type="Pfam" id="PF08376">
    <property type="entry name" value="NIT"/>
    <property type="match status" value="1"/>
</dbReference>
<comment type="catalytic activity">
    <reaction evidence="2">
        <text>2 GTP = 3',3'-c-di-GMP + 2 diphosphate</text>
        <dbReference type="Rhea" id="RHEA:24898"/>
        <dbReference type="ChEBI" id="CHEBI:33019"/>
        <dbReference type="ChEBI" id="CHEBI:37565"/>
        <dbReference type="ChEBI" id="CHEBI:58805"/>
        <dbReference type="EC" id="2.7.7.65"/>
    </reaction>
</comment>
<reference evidence="5 6" key="1">
    <citation type="submission" date="2020-02" db="EMBL/GenBank/DDBJ databases">
        <title>Genome sequence of the type strain CCBAU10050 of Rhizobium daejeonense.</title>
        <authorList>
            <person name="Gao J."/>
            <person name="Sun J."/>
        </authorList>
    </citation>
    <scope>NUCLEOTIDE SEQUENCE [LARGE SCALE GENOMIC DNA]</scope>
    <source>
        <strain evidence="5 6">CCBAU10050</strain>
    </source>
</reference>
<keyword evidence="3" id="KW-0472">Membrane</keyword>
<sequence>MNFEGTKKIVIAALLLPSLIMAAEAVLLLGNYYQSFRDFAAGKHYAYIASDAGNIGSSVIPDEARATLAFLADRSSENHGKLAARRFDLDNRFDRFLALLAESAKTQPSLDARIRGLWQAVEHLKAFRDSVDQGTARAEQVIGQYKPASIEFLELVTSLRYEIADPGLSRQLSLLIDILDANEAGLVVSFYGTEHFRGLRLSDQDRETFNQSLALMNVTVGRFSAFPDSPAIKSIDDFARSLDGRWLARIAQEVATGDATPSRLMLRRWSQLQDERIQLWQDSIRSVVEETRASGDALALRSRFFLELLVVATVVFSLLVGVVILLAVKGVSLADRLIRERELLVGELRNAAQTDLLTGLYNRRGFDAAATSLLRAESAAGALSIVIFDLDRFKQINDAHGHDVGDMVLQRVAQVAQDNFRTQDLLSRHGGEEFVALLPNTSLNEAVVVAERVRAAIEATEIRLVDGTTLKVTASFGCSVTENENVRSAINELIKRADLALYTAKFSGRNRVVIDGEADMPVVERRNSQKT</sequence>
<dbReference type="InterPro" id="IPR000160">
    <property type="entry name" value="GGDEF_dom"/>
</dbReference>
<dbReference type="Proteomes" id="UP000477849">
    <property type="component" value="Unassembled WGS sequence"/>
</dbReference>
<proteinExistence type="predicted"/>
<evidence type="ECO:0000313" key="5">
    <source>
        <dbReference type="EMBL" id="NGO65227.1"/>
    </source>
</evidence>
<feature type="domain" description="GGDEF" evidence="4">
    <location>
        <begin position="381"/>
        <end position="517"/>
    </location>
</feature>
<dbReference type="InterPro" id="IPR013587">
    <property type="entry name" value="Nitrate/nitrite_sensing"/>
</dbReference>
<dbReference type="EMBL" id="JAAKZH010000005">
    <property type="protein sequence ID" value="NGO65227.1"/>
    <property type="molecule type" value="Genomic_DNA"/>
</dbReference>
<dbReference type="AlphaFoldDB" id="A0A6M1S7A9"/>
<dbReference type="EC" id="2.7.7.65" evidence="1"/>
<evidence type="ECO:0000259" key="4">
    <source>
        <dbReference type="PROSITE" id="PS50887"/>
    </source>
</evidence>
<dbReference type="FunFam" id="3.30.70.270:FF:000001">
    <property type="entry name" value="Diguanylate cyclase domain protein"/>
    <property type="match status" value="1"/>
</dbReference>
<evidence type="ECO:0000256" key="1">
    <source>
        <dbReference type="ARBA" id="ARBA00012528"/>
    </source>
</evidence>
<evidence type="ECO:0000313" key="6">
    <source>
        <dbReference type="Proteomes" id="UP000477849"/>
    </source>
</evidence>
<dbReference type="RefSeq" id="WP_163902371.1">
    <property type="nucleotide sequence ID" value="NZ_CP048427.1"/>
</dbReference>
<dbReference type="GO" id="GO:0052621">
    <property type="term" value="F:diguanylate cyclase activity"/>
    <property type="evidence" value="ECO:0007669"/>
    <property type="project" value="UniProtKB-EC"/>
</dbReference>
<comment type="caution">
    <text evidence="5">The sequence shown here is derived from an EMBL/GenBank/DDBJ whole genome shotgun (WGS) entry which is preliminary data.</text>
</comment>
<dbReference type="InterPro" id="IPR050469">
    <property type="entry name" value="Diguanylate_Cyclase"/>
</dbReference>
<dbReference type="SUPFAM" id="SSF55073">
    <property type="entry name" value="Nucleotide cyclase"/>
    <property type="match status" value="1"/>
</dbReference>
<dbReference type="PANTHER" id="PTHR45138:SF9">
    <property type="entry name" value="DIGUANYLATE CYCLASE DGCM-RELATED"/>
    <property type="match status" value="1"/>
</dbReference>
<keyword evidence="3" id="KW-1133">Transmembrane helix</keyword>
<dbReference type="PANTHER" id="PTHR45138">
    <property type="entry name" value="REGULATORY COMPONENTS OF SENSORY TRANSDUCTION SYSTEM"/>
    <property type="match status" value="1"/>
</dbReference>
<accession>A0A6M1S7A9</accession>
<dbReference type="SMART" id="SM00267">
    <property type="entry name" value="GGDEF"/>
    <property type="match status" value="1"/>
</dbReference>
<organism evidence="5 6">
    <name type="scientific">Rhizobium daejeonense</name>
    <dbReference type="NCBI Taxonomy" id="240521"/>
    <lineage>
        <taxon>Bacteria</taxon>
        <taxon>Pseudomonadati</taxon>
        <taxon>Pseudomonadota</taxon>
        <taxon>Alphaproteobacteria</taxon>
        <taxon>Hyphomicrobiales</taxon>
        <taxon>Rhizobiaceae</taxon>
        <taxon>Rhizobium/Agrobacterium group</taxon>
        <taxon>Rhizobium</taxon>
    </lineage>
</organism>
<dbReference type="Pfam" id="PF00990">
    <property type="entry name" value="GGDEF"/>
    <property type="match status" value="1"/>
</dbReference>
<dbReference type="InterPro" id="IPR043128">
    <property type="entry name" value="Rev_trsase/Diguanyl_cyclase"/>
</dbReference>
<dbReference type="CDD" id="cd01949">
    <property type="entry name" value="GGDEF"/>
    <property type="match status" value="1"/>
</dbReference>
<gene>
    <name evidence="5" type="ORF">G6N76_16270</name>
</gene>
<dbReference type="Gene3D" id="3.30.70.270">
    <property type="match status" value="1"/>
</dbReference>